<keyword evidence="4 6" id="KW-1133">Transmembrane helix</keyword>
<dbReference type="PANTHER" id="PTHR43370:SF1">
    <property type="entry name" value="GUANOSINE ABC TRANSPORTER PERMEASE PROTEIN NUPQ"/>
    <property type="match status" value="1"/>
</dbReference>
<keyword evidence="8" id="KW-1185">Reference proteome</keyword>
<comment type="subcellular location">
    <subcellularLocation>
        <location evidence="1">Cell membrane</location>
        <topology evidence="1">Multi-pass membrane protein</topology>
    </subcellularLocation>
</comment>
<evidence type="ECO:0000313" key="7">
    <source>
        <dbReference type="EMBL" id="PFG40558.1"/>
    </source>
</evidence>
<feature type="transmembrane region" description="Helical" evidence="6">
    <location>
        <begin position="104"/>
        <end position="121"/>
    </location>
</feature>
<dbReference type="EMBL" id="PDJI01000004">
    <property type="protein sequence ID" value="PFG40558.1"/>
    <property type="molecule type" value="Genomic_DNA"/>
</dbReference>
<feature type="transmembrane region" description="Helical" evidence="6">
    <location>
        <begin position="127"/>
        <end position="151"/>
    </location>
</feature>
<dbReference type="Proteomes" id="UP000222106">
    <property type="component" value="Unassembled WGS sequence"/>
</dbReference>
<keyword evidence="3 6" id="KW-0812">Transmembrane</keyword>
<evidence type="ECO:0000256" key="2">
    <source>
        <dbReference type="ARBA" id="ARBA00022475"/>
    </source>
</evidence>
<evidence type="ECO:0000256" key="1">
    <source>
        <dbReference type="ARBA" id="ARBA00004651"/>
    </source>
</evidence>
<evidence type="ECO:0000313" key="8">
    <source>
        <dbReference type="Proteomes" id="UP000222106"/>
    </source>
</evidence>
<evidence type="ECO:0000256" key="5">
    <source>
        <dbReference type="ARBA" id="ARBA00023136"/>
    </source>
</evidence>
<protein>
    <submittedName>
        <fullName evidence="7">Nucleoside ABC transporter membrane protein</fullName>
    </submittedName>
</protein>
<feature type="transmembrane region" description="Helical" evidence="6">
    <location>
        <begin position="214"/>
        <end position="236"/>
    </location>
</feature>
<feature type="transmembrane region" description="Helical" evidence="6">
    <location>
        <begin position="323"/>
        <end position="342"/>
    </location>
</feature>
<feature type="transmembrane region" description="Helical" evidence="6">
    <location>
        <begin position="272"/>
        <end position="289"/>
    </location>
</feature>
<dbReference type="Pfam" id="PF02653">
    <property type="entry name" value="BPD_transp_2"/>
    <property type="match status" value="1"/>
</dbReference>
<reference evidence="7 8" key="1">
    <citation type="submission" date="2017-10" db="EMBL/GenBank/DDBJ databases">
        <title>Sequencing the genomes of 1000 actinobacteria strains.</title>
        <authorList>
            <person name="Klenk H.-P."/>
        </authorList>
    </citation>
    <scope>NUCLEOTIDE SEQUENCE [LARGE SCALE GENOMIC DNA]</scope>
    <source>
        <strain evidence="7 8">DSM 21838</strain>
    </source>
</reference>
<evidence type="ECO:0000256" key="6">
    <source>
        <dbReference type="SAM" id="Phobius"/>
    </source>
</evidence>
<dbReference type="GO" id="GO:0022857">
    <property type="term" value="F:transmembrane transporter activity"/>
    <property type="evidence" value="ECO:0007669"/>
    <property type="project" value="InterPro"/>
</dbReference>
<keyword evidence="5 6" id="KW-0472">Membrane</keyword>
<feature type="transmembrane region" description="Helical" evidence="6">
    <location>
        <begin position="354"/>
        <end position="377"/>
    </location>
</feature>
<keyword evidence="2" id="KW-1003">Cell membrane</keyword>
<dbReference type="AlphaFoldDB" id="A0A2A9ENR6"/>
<gene>
    <name evidence="7" type="ORF">ATJ97_3088</name>
</gene>
<dbReference type="GO" id="GO:0005886">
    <property type="term" value="C:plasma membrane"/>
    <property type="evidence" value="ECO:0007669"/>
    <property type="project" value="UniProtKB-SubCell"/>
</dbReference>
<sequence length="430" mass="45764">MSAVMTDQARPQEREDVVLKPISWRWPVVYGVLTLAALLFFTLLPNLEGDTIYQLSKAGDLFEIPNIAVPAALTNWLLVALMAVLTGLVTWLTSRRRDVGRWTHIVFGIAFVLTFLTYVGAGRATVIPLTTLLSGALALSVPLVFGALCGVVCERSGIVNIAIEGQLLGGAFLAAVVGSLTSSAYLGMIAAPIAGALVGVLLVFFAVRYWVDQIIVGVVLNVLVVGVTSFLFSTVLTEDKATWNANQRLPELPIPLLSEIPVIGPVLFRQTLLVYIMYAAVILLQIFVFRSRWGLRMRAVGEHPKAADTVGIKVNRTRVVNTIFGGAIAGLGGAFFTVGSGLAFGKEMSGGQGFIALAAMILGKWNPTGALAAALLFGFSKNLGNVLSTIGSTVPSEFLLMLPYAVTIFAVAGFVGRVRAPAAENIPYIK</sequence>
<comment type="caution">
    <text evidence="7">The sequence shown here is derived from an EMBL/GenBank/DDBJ whole genome shotgun (WGS) entry which is preliminary data.</text>
</comment>
<feature type="transmembrane region" description="Helical" evidence="6">
    <location>
        <begin position="398"/>
        <end position="418"/>
    </location>
</feature>
<accession>A0A2A9ENR6</accession>
<proteinExistence type="predicted"/>
<feature type="transmembrane region" description="Helical" evidence="6">
    <location>
        <begin position="67"/>
        <end position="92"/>
    </location>
</feature>
<feature type="transmembrane region" description="Helical" evidence="6">
    <location>
        <begin position="28"/>
        <end position="47"/>
    </location>
</feature>
<dbReference type="CDD" id="cd06580">
    <property type="entry name" value="TM_PBP1_transp_TpRbsC_like"/>
    <property type="match status" value="1"/>
</dbReference>
<evidence type="ECO:0000256" key="4">
    <source>
        <dbReference type="ARBA" id="ARBA00022989"/>
    </source>
</evidence>
<dbReference type="RefSeq" id="WP_245862588.1">
    <property type="nucleotide sequence ID" value="NZ_PDJI01000004.1"/>
</dbReference>
<feature type="transmembrane region" description="Helical" evidence="6">
    <location>
        <begin position="158"/>
        <end position="178"/>
    </location>
</feature>
<dbReference type="PANTHER" id="PTHR43370">
    <property type="entry name" value="SUGAR ABC TRANSPORTER INTEGRAL MEMBRANE PROTEIN-RELATED"/>
    <property type="match status" value="1"/>
</dbReference>
<evidence type="ECO:0000256" key="3">
    <source>
        <dbReference type="ARBA" id="ARBA00022692"/>
    </source>
</evidence>
<feature type="transmembrane region" description="Helical" evidence="6">
    <location>
        <begin position="184"/>
        <end position="207"/>
    </location>
</feature>
<dbReference type="InterPro" id="IPR001851">
    <property type="entry name" value="ABC_transp_permease"/>
</dbReference>
<name>A0A2A9ENR6_9MICO</name>
<organism evidence="7 8">
    <name type="scientific">Georgenia soli</name>
    <dbReference type="NCBI Taxonomy" id="638953"/>
    <lineage>
        <taxon>Bacteria</taxon>
        <taxon>Bacillati</taxon>
        <taxon>Actinomycetota</taxon>
        <taxon>Actinomycetes</taxon>
        <taxon>Micrococcales</taxon>
        <taxon>Bogoriellaceae</taxon>
        <taxon>Georgenia</taxon>
    </lineage>
</organism>